<dbReference type="Gene3D" id="6.20.120.50">
    <property type="match status" value="1"/>
</dbReference>
<accession>A0A1G7N7U6</accession>
<evidence type="ECO:0008006" key="3">
    <source>
        <dbReference type="Google" id="ProtNLM"/>
    </source>
</evidence>
<sequence length="70" mass="7801">MQLKVVIDRFEGDKAVLLIGDEEVQALWPRRLLPSGVREGDILTMALAVDGDATRTAREEAENLLRRLLG</sequence>
<name>A0A1G7N7U6_9FIRM</name>
<protein>
    <recommendedName>
        <fullName evidence="3">DUF3006 domain-containing protein</fullName>
    </recommendedName>
</protein>
<reference evidence="2" key="1">
    <citation type="submission" date="2016-10" db="EMBL/GenBank/DDBJ databases">
        <authorList>
            <person name="Varghese N."/>
            <person name="Submissions S."/>
        </authorList>
    </citation>
    <scope>NUCLEOTIDE SEQUENCE [LARGE SCALE GENOMIC DNA]</scope>
    <source>
        <strain evidence="2">DSM 23256</strain>
    </source>
</reference>
<dbReference type="OrthoDB" id="164847at2"/>
<keyword evidence="2" id="KW-1185">Reference proteome</keyword>
<dbReference type="RefSeq" id="WP_093691274.1">
    <property type="nucleotide sequence ID" value="NZ_FNBU01000022.1"/>
</dbReference>
<dbReference type="Proteomes" id="UP000243333">
    <property type="component" value="Unassembled WGS sequence"/>
</dbReference>
<dbReference type="STRING" id="1123285.SAMN05660235_02452"/>
<dbReference type="Pfam" id="PF11213">
    <property type="entry name" value="DUF3006"/>
    <property type="match status" value="1"/>
</dbReference>
<dbReference type="EMBL" id="FNBU01000022">
    <property type="protein sequence ID" value="SDF70135.1"/>
    <property type="molecule type" value="Genomic_DNA"/>
</dbReference>
<organism evidence="1 2">
    <name type="scientific">Sporolituus thermophilus DSM 23256</name>
    <dbReference type="NCBI Taxonomy" id="1123285"/>
    <lineage>
        <taxon>Bacteria</taxon>
        <taxon>Bacillati</taxon>
        <taxon>Bacillota</taxon>
        <taxon>Negativicutes</taxon>
        <taxon>Selenomonadales</taxon>
        <taxon>Sporomusaceae</taxon>
        <taxon>Sporolituus</taxon>
    </lineage>
</organism>
<evidence type="ECO:0000313" key="2">
    <source>
        <dbReference type="Proteomes" id="UP000243333"/>
    </source>
</evidence>
<dbReference type="InterPro" id="IPR021377">
    <property type="entry name" value="DUF3006"/>
</dbReference>
<evidence type="ECO:0000313" key="1">
    <source>
        <dbReference type="EMBL" id="SDF70135.1"/>
    </source>
</evidence>
<dbReference type="AlphaFoldDB" id="A0A1G7N7U6"/>
<proteinExistence type="predicted"/>
<gene>
    <name evidence="1" type="ORF">SAMN05660235_02452</name>
</gene>